<reference evidence="2" key="1">
    <citation type="submission" date="2025-08" db="UniProtKB">
        <authorList>
            <consortium name="RefSeq"/>
        </authorList>
    </citation>
    <scope>IDENTIFICATION</scope>
    <source>
        <tissue evidence="2">Gonads</tissue>
    </source>
</reference>
<dbReference type="RefSeq" id="XP_030751178.1">
    <property type="nucleotide sequence ID" value="XM_030895318.1"/>
</dbReference>
<dbReference type="OrthoDB" id="6769365at2759"/>
<dbReference type="KEGG" id="soy:115878730"/>
<evidence type="ECO:0000313" key="1">
    <source>
        <dbReference type="Proteomes" id="UP000504635"/>
    </source>
</evidence>
<sequence>MSADHFHHQVELSMKKHKTAWDFDDFVARVSSANGGKTDVIQMSFKNFFNWKDFSSKFKLKKEQFYFKNLVIATFNRDENVFQYKTNFEEEQFKVLNFLNNKAVKTGIPMPEPRDRNRGVDLTRKDTLVSTLAPIIPKTSLKFWQELDVYRDPPNDGDDEGAA</sequence>
<accession>A0A6J2XIA1</accession>
<organism evidence="1 2">
    <name type="scientific">Sitophilus oryzae</name>
    <name type="common">Rice weevil</name>
    <name type="synonym">Curculio oryzae</name>
    <dbReference type="NCBI Taxonomy" id="7048"/>
    <lineage>
        <taxon>Eukaryota</taxon>
        <taxon>Metazoa</taxon>
        <taxon>Ecdysozoa</taxon>
        <taxon>Arthropoda</taxon>
        <taxon>Hexapoda</taxon>
        <taxon>Insecta</taxon>
        <taxon>Pterygota</taxon>
        <taxon>Neoptera</taxon>
        <taxon>Endopterygota</taxon>
        <taxon>Coleoptera</taxon>
        <taxon>Polyphaga</taxon>
        <taxon>Cucujiformia</taxon>
        <taxon>Curculionidae</taxon>
        <taxon>Dryophthorinae</taxon>
        <taxon>Sitophilus</taxon>
    </lineage>
</organism>
<dbReference type="AlphaFoldDB" id="A0A6J2XIA1"/>
<proteinExistence type="predicted"/>
<dbReference type="GeneID" id="115878730"/>
<protein>
    <submittedName>
        <fullName evidence="2">Uncharacterized protein LOC115878730</fullName>
    </submittedName>
</protein>
<gene>
    <name evidence="2" type="primary">LOC115878730</name>
</gene>
<dbReference type="InParanoid" id="A0A6J2XIA1"/>
<name>A0A6J2XIA1_SITOR</name>
<dbReference type="Proteomes" id="UP000504635">
    <property type="component" value="Unplaced"/>
</dbReference>
<keyword evidence="1" id="KW-1185">Reference proteome</keyword>
<evidence type="ECO:0000313" key="2">
    <source>
        <dbReference type="RefSeq" id="XP_030751178.1"/>
    </source>
</evidence>